<keyword evidence="2" id="KW-1185">Reference proteome</keyword>
<gene>
    <name evidence="1" type="ORF">COCNU_06G008920</name>
</gene>
<name>A0A8K0N2M0_COCNU</name>
<organism evidence="1 2">
    <name type="scientific">Cocos nucifera</name>
    <name type="common">Coconut palm</name>
    <dbReference type="NCBI Taxonomy" id="13894"/>
    <lineage>
        <taxon>Eukaryota</taxon>
        <taxon>Viridiplantae</taxon>
        <taxon>Streptophyta</taxon>
        <taxon>Embryophyta</taxon>
        <taxon>Tracheophyta</taxon>
        <taxon>Spermatophyta</taxon>
        <taxon>Magnoliopsida</taxon>
        <taxon>Liliopsida</taxon>
        <taxon>Arecaceae</taxon>
        <taxon>Arecoideae</taxon>
        <taxon>Cocoseae</taxon>
        <taxon>Attaleinae</taxon>
        <taxon>Cocos</taxon>
    </lineage>
</organism>
<reference evidence="1" key="2">
    <citation type="submission" date="2019-07" db="EMBL/GenBank/DDBJ databases">
        <authorList>
            <person name="Yang Y."/>
            <person name="Bocs S."/>
            <person name="Baudouin L."/>
        </authorList>
    </citation>
    <scope>NUCLEOTIDE SEQUENCE</scope>
    <source>
        <tissue evidence="1">Spear leaf of Hainan Tall coconut</tissue>
    </source>
</reference>
<evidence type="ECO:0000313" key="2">
    <source>
        <dbReference type="Proteomes" id="UP000797356"/>
    </source>
</evidence>
<protein>
    <submittedName>
        <fullName evidence="1">Uncharacterized protein</fullName>
    </submittedName>
</protein>
<dbReference type="EMBL" id="CM017877">
    <property type="protein sequence ID" value="KAG1347063.1"/>
    <property type="molecule type" value="Genomic_DNA"/>
</dbReference>
<dbReference type="Proteomes" id="UP000797356">
    <property type="component" value="Chromosome 6"/>
</dbReference>
<reference evidence="1" key="1">
    <citation type="journal article" date="2017" name="Gigascience">
        <title>The genome draft of coconut (Cocos nucifera).</title>
        <authorList>
            <person name="Xiao Y."/>
            <person name="Xu P."/>
            <person name="Fan H."/>
            <person name="Baudouin L."/>
            <person name="Xia W."/>
            <person name="Bocs S."/>
            <person name="Xu J."/>
            <person name="Li Q."/>
            <person name="Guo A."/>
            <person name="Zhou L."/>
            <person name="Li J."/>
            <person name="Wu Y."/>
            <person name="Ma Z."/>
            <person name="Armero A."/>
            <person name="Issali A.E."/>
            <person name="Liu N."/>
            <person name="Peng M."/>
            <person name="Yang Y."/>
        </authorList>
    </citation>
    <scope>NUCLEOTIDE SEQUENCE</scope>
    <source>
        <tissue evidence="1">Spear leaf of Hainan Tall coconut</tissue>
    </source>
</reference>
<comment type="caution">
    <text evidence="1">The sequence shown here is derived from an EMBL/GenBank/DDBJ whole genome shotgun (WGS) entry which is preliminary data.</text>
</comment>
<evidence type="ECO:0000313" key="1">
    <source>
        <dbReference type="EMBL" id="KAG1347063.1"/>
    </source>
</evidence>
<sequence length="69" mass="7402">MIAHDIIIDKEHRICEIASTGNKCNIPLVYSQLCFVGVHPPLFPAAGPLLCGPNHAALGKEEPGGRVDR</sequence>
<proteinExistence type="predicted"/>
<dbReference type="AlphaFoldDB" id="A0A8K0N2M0"/>
<accession>A0A8K0N2M0</accession>